<proteinExistence type="predicted"/>
<name>A0ACC0KXT2_CHOFU</name>
<reference evidence="1 2" key="1">
    <citation type="journal article" date="2022" name="Genome Biol. Evol.">
        <title>The Spruce Budworm Genome: Reconstructing the Evolutionary History of Antifreeze Proteins.</title>
        <authorList>
            <person name="Beliveau C."/>
            <person name="Gagne P."/>
            <person name="Picq S."/>
            <person name="Vernygora O."/>
            <person name="Keeling C.I."/>
            <person name="Pinkney K."/>
            <person name="Doucet D."/>
            <person name="Wen F."/>
            <person name="Johnston J.S."/>
            <person name="Maaroufi H."/>
            <person name="Boyle B."/>
            <person name="Laroche J."/>
            <person name="Dewar K."/>
            <person name="Juretic N."/>
            <person name="Blackburn G."/>
            <person name="Nisole A."/>
            <person name="Brunet B."/>
            <person name="Brandao M."/>
            <person name="Lumley L."/>
            <person name="Duan J."/>
            <person name="Quan G."/>
            <person name="Lucarotti C.J."/>
            <person name="Roe A.D."/>
            <person name="Sperling F.A.H."/>
            <person name="Levesque R.C."/>
            <person name="Cusson M."/>
        </authorList>
    </citation>
    <scope>NUCLEOTIDE SEQUENCE [LARGE SCALE GENOMIC DNA]</scope>
    <source>
        <strain evidence="1">Glfc:IPQL:Cfum</strain>
    </source>
</reference>
<comment type="caution">
    <text evidence="1">The sequence shown here is derived from an EMBL/GenBank/DDBJ whole genome shotgun (WGS) entry which is preliminary data.</text>
</comment>
<organism evidence="1 2">
    <name type="scientific">Choristoneura fumiferana</name>
    <name type="common">Spruce budworm moth</name>
    <name type="synonym">Archips fumiferana</name>
    <dbReference type="NCBI Taxonomy" id="7141"/>
    <lineage>
        <taxon>Eukaryota</taxon>
        <taxon>Metazoa</taxon>
        <taxon>Ecdysozoa</taxon>
        <taxon>Arthropoda</taxon>
        <taxon>Hexapoda</taxon>
        <taxon>Insecta</taxon>
        <taxon>Pterygota</taxon>
        <taxon>Neoptera</taxon>
        <taxon>Endopterygota</taxon>
        <taxon>Lepidoptera</taxon>
        <taxon>Glossata</taxon>
        <taxon>Ditrysia</taxon>
        <taxon>Tortricoidea</taxon>
        <taxon>Tortricidae</taxon>
        <taxon>Tortricinae</taxon>
        <taxon>Choristoneura</taxon>
    </lineage>
</organism>
<sequence length="74" mass="8303">MRCLYFLVVVMTCLSLAYCVPLANERKPICVPRNGEPVNCHHCFCPRDAHTRRLLDGVFGTLANFGSMSSKTKL</sequence>
<dbReference type="EMBL" id="CM046115">
    <property type="protein sequence ID" value="KAI8441087.1"/>
    <property type="molecule type" value="Genomic_DNA"/>
</dbReference>
<protein>
    <submittedName>
        <fullName evidence="1">Uncharacterized protein</fullName>
    </submittedName>
</protein>
<evidence type="ECO:0000313" key="1">
    <source>
        <dbReference type="EMBL" id="KAI8441087.1"/>
    </source>
</evidence>
<keyword evidence="2" id="KW-1185">Reference proteome</keyword>
<evidence type="ECO:0000313" key="2">
    <source>
        <dbReference type="Proteomes" id="UP001064048"/>
    </source>
</evidence>
<accession>A0ACC0KXT2</accession>
<dbReference type="Proteomes" id="UP001064048">
    <property type="component" value="Chromosome 15"/>
</dbReference>
<gene>
    <name evidence="1" type="ORF">MSG28_009351</name>
</gene>